<name>A0AAD5K7U2_9FUNG</name>
<evidence type="ECO:0000313" key="3">
    <source>
        <dbReference type="Proteomes" id="UP001209540"/>
    </source>
</evidence>
<gene>
    <name evidence="2" type="ORF">BDA99DRAFT_538091</name>
</gene>
<evidence type="ECO:0000313" key="2">
    <source>
        <dbReference type="EMBL" id="KAI9260476.1"/>
    </source>
</evidence>
<dbReference type="AlphaFoldDB" id="A0AAD5K7U2"/>
<feature type="region of interest" description="Disordered" evidence="1">
    <location>
        <begin position="72"/>
        <end position="186"/>
    </location>
</feature>
<evidence type="ECO:0000256" key="1">
    <source>
        <dbReference type="SAM" id="MobiDB-lite"/>
    </source>
</evidence>
<feature type="compositionally biased region" description="Basic and acidic residues" evidence="1">
    <location>
        <begin position="120"/>
        <end position="139"/>
    </location>
</feature>
<keyword evidence="3" id="KW-1185">Reference proteome</keyword>
<feature type="compositionally biased region" description="Acidic residues" evidence="1">
    <location>
        <begin position="226"/>
        <end position="286"/>
    </location>
</feature>
<sequence>MVTPPTSSATSTLTTATAITAATATATDTASDSSSSVIPPAASSSFRLPPAAVSQDPRDLIAATRDWLDATHPITTIPASPASSPSSSASSSPRFSGKRSPSGDHPSVGGKFPRLPGETPEQHEARVNARMRELERIWEEANDEYDDDEDDDDDDESEDDDDDAPVPIGERVIAPRGRPYRRAPPSLLSLFGISSSAATPAVVPTASSIPSLLVAATSPPQSAAVAEDEVDEKDDNDNEEEKGEEGEAEEEEEEEEEDEDGEEEGDDEEDNDEEDNEENDDDDGEVEQAPSHSLYIFFCRFFFSYIFSPSIYLFERSSVLPLQFLKFCLAVFGIVKMVLNHQGSSVLRAIASRSAGDGCWWHWICSKVVLGFGWGRAKGGGTLVLLCGSDWAYGATVSNPMGTCKVIWKTRNTHFKNYYKQCMD</sequence>
<dbReference type="Proteomes" id="UP001209540">
    <property type="component" value="Unassembled WGS sequence"/>
</dbReference>
<feature type="compositionally biased region" description="Low complexity" evidence="1">
    <location>
        <begin position="25"/>
        <end position="45"/>
    </location>
</feature>
<feature type="compositionally biased region" description="Low complexity" evidence="1">
    <location>
        <begin position="78"/>
        <end position="93"/>
    </location>
</feature>
<accession>A0AAD5K7U2</accession>
<proteinExistence type="predicted"/>
<comment type="caution">
    <text evidence="2">The sequence shown here is derived from an EMBL/GenBank/DDBJ whole genome shotgun (WGS) entry which is preliminary data.</text>
</comment>
<feature type="compositionally biased region" description="Acidic residues" evidence="1">
    <location>
        <begin position="140"/>
        <end position="164"/>
    </location>
</feature>
<protein>
    <submittedName>
        <fullName evidence="2">Uncharacterized protein</fullName>
    </submittedName>
</protein>
<reference evidence="2" key="1">
    <citation type="journal article" date="2022" name="IScience">
        <title>Evolution of zygomycete secretomes and the origins of terrestrial fungal ecologies.</title>
        <authorList>
            <person name="Chang Y."/>
            <person name="Wang Y."/>
            <person name="Mondo S."/>
            <person name="Ahrendt S."/>
            <person name="Andreopoulos W."/>
            <person name="Barry K."/>
            <person name="Beard J."/>
            <person name="Benny G.L."/>
            <person name="Blankenship S."/>
            <person name="Bonito G."/>
            <person name="Cuomo C."/>
            <person name="Desiro A."/>
            <person name="Gervers K.A."/>
            <person name="Hundley H."/>
            <person name="Kuo A."/>
            <person name="LaButti K."/>
            <person name="Lang B.F."/>
            <person name="Lipzen A."/>
            <person name="O'Donnell K."/>
            <person name="Pangilinan J."/>
            <person name="Reynolds N."/>
            <person name="Sandor L."/>
            <person name="Smith M.E."/>
            <person name="Tsang A."/>
            <person name="Grigoriev I.V."/>
            <person name="Stajich J.E."/>
            <person name="Spatafora J.W."/>
        </authorList>
    </citation>
    <scope>NUCLEOTIDE SEQUENCE</scope>
    <source>
        <strain evidence="2">RSA 2281</strain>
    </source>
</reference>
<feature type="region of interest" description="Disordered" evidence="1">
    <location>
        <begin position="219"/>
        <end position="287"/>
    </location>
</feature>
<dbReference type="EMBL" id="JAIXMP010000016">
    <property type="protein sequence ID" value="KAI9260476.1"/>
    <property type="molecule type" value="Genomic_DNA"/>
</dbReference>
<organism evidence="2 3">
    <name type="scientific">Phascolomyces articulosus</name>
    <dbReference type="NCBI Taxonomy" id="60185"/>
    <lineage>
        <taxon>Eukaryota</taxon>
        <taxon>Fungi</taxon>
        <taxon>Fungi incertae sedis</taxon>
        <taxon>Mucoromycota</taxon>
        <taxon>Mucoromycotina</taxon>
        <taxon>Mucoromycetes</taxon>
        <taxon>Mucorales</taxon>
        <taxon>Lichtheimiaceae</taxon>
        <taxon>Phascolomyces</taxon>
    </lineage>
</organism>
<feature type="region of interest" description="Disordered" evidence="1">
    <location>
        <begin position="25"/>
        <end position="59"/>
    </location>
</feature>
<reference evidence="2" key="2">
    <citation type="submission" date="2023-02" db="EMBL/GenBank/DDBJ databases">
        <authorList>
            <consortium name="DOE Joint Genome Institute"/>
            <person name="Mondo S.J."/>
            <person name="Chang Y."/>
            <person name="Wang Y."/>
            <person name="Ahrendt S."/>
            <person name="Andreopoulos W."/>
            <person name="Barry K."/>
            <person name="Beard J."/>
            <person name="Benny G.L."/>
            <person name="Blankenship S."/>
            <person name="Bonito G."/>
            <person name="Cuomo C."/>
            <person name="Desiro A."/>
            <person name="Gervers K.A."/>
            <person name="Hundley H."/>
            <person name="Kuo A."/>
            <person name="LaButti K."/>
            <person name="Lang B.F."/>
            <person name="Lipzen A."/>
            <person name="O'Donnell K."/>
            <person name="Pangilinan J."/>
            <person name="Reynolds N."/>
            <person name="Sandor L."/>
            <person name="Smith M.W."/>
            <person name="Tsang A."/>
            <person name="Grigoriev I.V."/>
            <person name="Stajich J.E."/>
            <person name="Spatafora J.W."/>
        </authorList>
    </citation>
    <scope>NUCLEOTIDE SEQUENCE</scope>
    <source>
        <strain evidence="2">RSA 2281</strain>
    </source>
</reference>